<accession>A0ABQ8FJE5</accession>
<name>A0ABQ8FJE5_9FUNG</name>
<protein>
    <recommendedName>
        <fullName evidence="1">Phosphatidate phosphatase APP1 catalytic domain-containing protein</fullName>
    </recommendedName>
</protein>
<gene>
    <name evidence="2" type="ORF">BASA50_004107</name>
</gene>
<sequence length="446" mass="48842">MTSSDSFCDATLLETSTCRSDSPTITDSSSVLGDDTADRITLFPPYARIANDGSGDWVLRVTGWLWRTSGKSKRSQFLAGLAKRLVLLGSPSCEASNALFSDRSAGFFAQLLSNIVVRIAIIGPSTAPTGLAMPNGSQASLLSDTEVASLDTNSLQTHTDSYVWDDATTDASGRFCLSTRISKSSIDRINSSSQDIPLRQGVPDPTALLLLAYLPDKQLESRAAATVKLIHPTGVSVISDIDDTIKDSSVFLGKHTAIKVALMEDHKEIVGMADCYNLLNGRLIRIYKSSQQASKGVAFHYLSAAPFQLSLSISSFLHSFSFPLGSVTLRTVAEALSTRKYKVAELTRIFEEFPKQQFVLIGDSGEKDIDIYYDIDKAYESRVLKVFIRNVTGDTSKLPDLYKRVDCLYGKPHNTDKWKFFINPTDIILDELLMSVISQTPSTLNI</sequence>
<dbReference type="EMBL" id="JAFCIX010000125">
    <property type="protein sequence ID" value="KAH6597953.1"/>
    <property type="molecule type" value="Genomic_DNA"/>
</dbReference>
<evidence type="ECO:0000313" key="3">
    <source>
        <dbReference type="Proteomes" id="UP001648503"/>
    </source>
</evidence>
<dbReference type="Proteomes" id="UP001648503">
    <property type="component" value="Unassembled WGS sequence"/>
</dbReference>
<dbReference type="PANTHER" id="PTHR28208:SF3">
    <property type="entry name" value="PHOSPHATIDATE PHOSPHATASE APP1"/>
    <property type="match status" value="1"/>
</dbReference>
<dbReference type="InterPro" id="IPR052935">
    <property type="entry name" value="Mg2+_PAP"/>
</dbReference>
<feature type="domain" description="Phosphatidate phosphatase APP1 catalytic" evidence="1">
    <location>
        <begin position="235"/>
        <end position="390"/>
    </location>
</feature>
<evidence type="ECO:0000259" key="1">
    <source>
        <dbReference type="Pfam" id="PF09949"/>
    </source>
</evidence>
<keyword evidence="3" id="KW-1185">Reference proteome</keyword>
<dbReference type="Pfam" id="PF09949">
    <property type="entry name" value="APP1_cat"/>
    <property type="match status" value="1"/>
</dbReference>
<organism evidence="2 3">
    <name type="scientific">Batrachochytrium salamandrivorans</name>
    <dbReference type="NCBI Taxonomy" id="1357716"/>
    <lineage>
        <taxon>Eukaryota</taxon>
        <taxon>Fungi</taxon>
        <taxon>Fungi incertae sedis</taxon>
        <taxon>Chytridiomycota</taxon>
        <taxon>Chytridiomycota incertae sedis</taxon>
        <taxon>Chytridiomycetes</taxon>
        <taxon>Rhizophydiales</taxon>
        <taxon>Rhizophydiales incertae sedis</taxon>
        <taxon>Batrachochytrium</taxon>
    </lineage>
</organism>
<comment type="caution">
    <text evidence="2">The sequence shown here is derived from an EMBL/GenBank/DDBJ whole genome shotgun (WGS) entry which is preliminary data.</text>
</comment>
<dbReference type="PANTHER" id="PTHR28208">
    <property type="entry name" value="PHOSPHATIDATE PHOSPHATASE APP1"/>
    <property type="match status" value="1"/>
</dbReference>
<dbReference type="InterPro" id="IPR019236">
    <property type="entry name" value="APP1_cat"/>
</dbReference>
<proteinExistence type="predicted"/>
<evidence type="ECO:0000313" key="2">
    <source>
        <dbReference type="EMBL" id="KAH6597953.1"/>
    </source>
</evidence>
<reference evidence="2 3" key="1">
    <citation type="submission" date="2021-02" db="EMBL/GenBank/DDBJ databases">
        <title>Variation within the Batrachochytrium salamandrivorans European outbreak.</title>
        <authorList>
            <person name="Kelly M."/>
            <person name="Pasmans F."/>
            <person name="Shea T.P."/>
            <person name="Munoz J.F."/>
            <person name="Carranza S."/>
            <person name="Cuomo C.A."/>
            <person name="Martel A."/>
        </authorList>
    </citation>
    <scope>NUCLEOTIDE SEQUENCE [LARGE SCALE GENOMIC DNA]</scope>
    <source>
        <strain evidence="2 3">AMFP18/2</strain>
    </source>
</reference>